<dbReference type="EMBL" id="CP001397">
    <property type="protein sequence ID" value="AGC77830.1"/>
    <property type="molecule type" value="Genomic_DNA"/>
</dbReference>
<dbReference type="HOGENOM" id="CLU_3202676_0_0_10"/>
<gene>
    <name evidence="1" type="ordered locus">DDD_2703</name>
</gene>
<evidence type="ECO:0000313" key="1">
    <source>
        <dbReference type="EMBL" id="AGC77830.1"/>
    </source>
</evidence>
<dbReference type="Proteomes" id="UP000011173">
    <property type="component" value="Chromosome"/>
</dbReference>
<organism evidence="1 2">
    <name type="scientific">Nonlabens dokdonensis (strain DSM 17205 / KCTC 12402 / DSW-6)</name>
    <name type="common">Donghaeana dokdonensis</name>
    <dbReference type="NCBI Taxonomy" id="592029"/>
    <lineage>
        <taxon>Bacteria</taxon>
        <taxon>Pseudomonadati</taxon>
        <taxon>Bacteroidota</taxon>
        <taxon>Flavobacteriia</taxon>
        <taxon>Flavobacteriales</taxon>
        <taxon>Flavobacteriaceae</taxon>
        <taxon>Nonlabens</taxon>
    </lineage>
</organism>
<protein>
    <submittedName>
        <fullName evidence="1">Uncharacterized protein</fullName>
    </submittedName>
</protein>
<name>L7W832_NONDD</name>
<reference evidence="1 2" key="1">
    <citation type="journal article" date="2013" name="Genome Biol. Evol.">
        <title>Genomic makeup of the marine flavobacterium Nonlabens (Donghaeana) dokdonensis DSW-6 and identification of a novel class of rhodopsins.</title>
        <authorList>
            <person name="Kwon S.K."/>
            <person name="Kim B.K."/>
            <person name="Song J.Y."/>
            <person name="Kwak M.J."/>
            <person name="Lee C.H."/>
            <person name="Yoon J.H."/>
            <person name="Oh T.K."/>
            <person name="Kim J.F."/>
        </authorList>
    </citation>
    <scope>NUCLEOTIDE SEQUENCE [LARGE SCALE GENOMIC DNA]</scope>
    <source>
        <strain evidence="2">DSM 17205 / KCTC 12402 / DSW-6</strain>
    </source>
</reference>
<sequence length="45" mass="5355">MRFLFVLTLTQESSSKSMKMNLVNLKWLVIIPLSRKRNKNNPHLK</sequence>
<dbReference type="AlphaFoldDB" id="L7W832"/>
<proteinExistence type="predicted"/>
<dbReference type="PATRIC" id="fig|592029.3.peg.2682"/>
<accession>L7W832</accession>
<evidence type="ECO:0000313" key="2">
    <source>
        <dbReference type="Proteomes" id="UP000011173"/>
    </source>
</evidence>
<dbReference type="RefSeq" id="WP_015363327.1">
    <property type="nucleotide sequence ID" value="NC_020156.1"/>
</dbReference>
<dbReference type="KEGG" id="ndo:DDD_2703"/>